<keyword evidence="4 6" id="KW-1133">Transmembrane helix</keyword>
<keyword evidence="2" id="KW-1003">Cell membrane</keyword>
<dbReference type="RefSeq" id="WP_168300781.1">
    <property type="nucleotide sequence ID" value="NZ_CP071604.1"/>
</dbReference>
<reference evidence="7 8" key="1">
    <citation type="submission" date="2024-06" db="EMBL/GenBank/DDBJ databases">
        <title>Genomic Encyclopedia of Type Strains, Phase IV (KMG-IV): sequencing the most valuable type-strain genomes for metagenomic binning, comparative biology and taxonomic classification.</title>
        <authorList>
            <person name="Goeker M."/>
        </authorList>
    </citation>
    <scope>NUCLEOTIDE SEQUENCE [LARGE SCALE GENOMIC DNA]</scope>
    <source>
        <strain evidence="7 8">DSM 29288</strain>
    </source>
</reference>
<evidence type="ECO:0000313" key="8">
    <source>
        <dbReference type="Proteomes" id="UP001549077"/>
    </source>
</evidence>
<evidence type="ECO:0000256" key="1">
    <source>
        <dbReference type="ARBA" id="ARBA00004651"/>
    </source>
</evidence>
<keyword evidence="3 6" id="KW-0812">Transmembrane</keyword>
<proteinExistence type="predicted"/>
<evidence type="ECO:0000256" key="2">
    <source>
        <dbReference type="ARBA" id="ARBA00022475"/>
    </source>
</evidence>
<name>A0ABV2MD36_9HYPH</name>
<dbReference type="GeneID" id="91149188"/>
<dbReference type="Pfam" id="PF03626">
    <property type="entry name" value="COX4_pro"/>
    <property type="match status" value="1"/>
</dbReference>
<dbReference type="InterPro" id="IPR005171">
    <property type="entry name" value="Cyt_c_oxidase_su4_prok"/>
</dbReference>
<sequence>MSETTAHGQSPQAEALHTQVQGQQHPIRLYLVVWGLLFVLSAFSYMVDYLGIQGYLRWFLILLFMMLKAGLIVAVFMHMAWERLALVYAILLPPVLVLVFVALMVSESNYTIFTRLAFFGATP</sequence>
<keyword evidence="5 6" id="KW-0472">Membrane</keyword>
<accession>A0ABV2MD36</accession>
<feature type="transmembrane region" description="Helical" evidence="6">
    <location>
        <begin position="59"/>
        <end position="79"/>
    </location>
</feature>
<dbReference type="EMBL" id="JBEPMY010000001">
    <property type="protein sequence ID" value="MET3753298.1"/>
    <property type="molecule type" value="Genomic_DNA"/>
</dbReference>
<organism evidence="7 8">
    <name type="scientific">Rhizobium binae</name>
    <dbReference type="NCBI Taxonomy" id="1138190"/>
    <lineage>
        <taxon>Bacteria</taxon>
        <taxon>Pseudomonadati</taxon>
        <taxon>Pseudomonadota</taxon>
        <taxon>Alphaproteobacteria</taxon>
        <taxon>Hyphomicrobiales</taxon>
        <taxon>Rhizobiaceae</taxon>
        <taxon>Rhizobium/Agrobacterium group</taxon>
        <taxon>Rhizobium</taxon>
    </lineage>
</organism>
<dbReference type="Proteomes" id="UP001549077">
    <property type="component" value="Unassembled WGS sequence"/>
</dbReference>
<protein>
    <submittedName>
        <fullName evidence="7">Cytochrome c oxidase subunit IV</fullName>
    </submittedName>
</protein>
<evidence type="ECO:0000256" key="5">
    <source>
        <dbReference type="ARBA" id="ARBA00023136"/>
    </source>
</evidence>
<gene>
    <name evidence="7" type="ORF">ABID08_000637</name>
</gene>
<keyword evidence="8" id="KW-1185">Reference proteome</keyword>
<feature type="transmembrane region" description="Helical" evidence="6">
    <location>
        <begin position="27"/>
        <end position="47"/>
    </location>
</feature>
<evidence type="ECO:0000256" key="4">
    <source>
        <dbReference type="ARBA" id="ARBA00022989"/>
    </source>
</evidence>
<evidence type="ECO:0000256" key="6">
    <source>
        <dbReference type="SAM" id="Phobius"/>
    </source>
</evidence>
<comment type="subcellular location">
    <subcellularLocation>
        <location evidence="1">Cell membrane</location>
        <topology evidence="1">Multi-pass membrane protein</topology>
    </subcellularLocation>
</comment>
<feature type="transmembrane region" description="Helical" evidence="6">
    <location>
        <begin position="85"/>
        <end position="105"/>
    </location>
</feature>
<comment type="caution">
    <text evidence="7">The sequence shown here is derived from an EMBL/GenBank/DDBJ whole genome shotgun (WGS) entry which is preliminary data.</text>
</comment>
<evidence type="ECO:0000256" key="3">
    <source>
        <dbReference type="ARBA" id="ARBA00022692"/>
    </source>
</evidence>
<evidence type="ECO:0000313" key="7">
    <source>
        <dbReference type="EMBL" id="MET3753298.1"/>
    </source>
</evidence>